<dbReference type="EMBL" id="CAEZWV010000019">
    <property type="protein sequence ID" value="CAB4674227.1"/>
    <property type="molecule type" value="Genomic_DNA"/>
</dbReference>
<evidence type="ECO:0000256" key="1">
    <source>
        <dbReference type="SAM" id="Phobius"/>
    </source>
</evidence>
<dbReference type="AlphaFoldDB" id="A0A6J6MJF7"/>
<feature type="transmembrane region" description="Helical" evidence="1">
    <location>
        <begin position="117"/>
        <end position="135"/>
    </location>
</feature>
<evidence type="ECO:0000313" key="2">
    <source>
        <dbReference type="EMBL" id="CAB4674227.1"/>
    </source>
</evidence>
<protein>
    <submittedName>
        <fullName evidence="2">Unannotated protein</fullName>
    </submittedName>
</protein>
<feature type="transmembrane region" description="Helical" evidence="1">
    <location>
        <begin position="74"/>
        <end position="91"/>
    </location>
</feature>
<keyword evidence="1" id="KW-1133">Transmembrane helix</keyword>
<keyword evidence="1" id="KW-0812">Transmembrane</keyword>
<sequence>MLLWFVGTSFLAVWFVFRDDQFDYRVLALGALLPDIVDIASGGAWALHSIIAPIVALVIVMAVARRGSVGRRRWLALPIGMFMHLVFDGAFNNTKNFWWPLTGISFDDRPLPSFDRWGLNIALEIAGALMLAWVWKTNSLSSPDARQRFIRTGRLVGATQGEVGKC</sequence>
<keyword evidence="1" id="KW-0472">Membrane</keyword>
<reference evidence="2" key="1">
    <citation type="submission" date="2020-05" db="EMBL/GenBank/DDBJ databases">
        <authorList>
            <person name="Chiriac C."/>
            <person name="Salcher M."/>
            <person name="Ghai R."/>
            <person name="Kavagutti S V."/>
        </authorList>
    </citation>
    <scope>NUCLEOTIDE SEQUENCE</scope>
</reference>
<accession>A0A6J6MJF7</accession>
<name>A0A6J6MJF7_9ZZZZ</name>
<organism evidence="2">
    <name type="scientific">freshwater metagenome</name>
    <dbReference type="NCBI Taxonomy" id="449393"/>
    <lineage>
        <taxon>unclassified sequences</taxon>
        <taxon>metagenomes</taxon>
        <taxon>ecological metagenomes</taxon>
    </lineage>
</organism>
<proteinExistence type="predicted"/>
<gene>
    <name evidence="2" type="ORF">UFOPK2295_00994</name>
</gene>
<feature type="transmembrane region" description="Helical" evidence="1">
    <location>
        <begin position="42"/>
        <end position="62"/>
    </location>
</feature>